<feature type="compositionally biased region" description="Low complexity" evidence="1">
    <location>
        <begin position="88"/>
        <end position="97"/>
    </location>
</feature>
<organism evidence="2 3">
    <name type="scientific">Naematelia encephala</name>
    <dbReference type="NCBI Taxonomy" id="71784"/>
    <lineage>
        <taxon>Eukaryota</taxon>
        <taxon>Fungi</taxon>
        <taxon>Dikarya</taxon>
        <taxon>Basidiomycota</taxon>
        <taxon>Agaricomycotina</taxon>
        <taxon>Tremellomycetes</taxon>
        <taxon>Tremellales</taxon>
        <taxon>Naemateliaceae</taxon>
        <taxon>Naematelia</taxon>
    </lineage>
</organism>
<evidence type="ECO:0000256" key="1">
    <source>
        <dbReference type="SAM" id="MobiDB-lite"/>
    </source>
</evidence>
<feature type="compositionally biased region" description="Polar residues" evidence="1">
    <location>
        <begin position="105"/>
        <end position="124"/>
    </location>
</feature>
<evidence type="ECO:0000313" key="3">
    <source>
        <dbReference type="Proteomes" id="UP000193986"/>
    </source>
</evidence>
<dbReference type="InParanoid" id="A0A1Y2B560"/>
<comment type="caution">
    <text evidence="2">The sequence shown here is derived from an EMBL/GenBank/DDBJ whole genome shotgun (WGS) entry which is preliminary data.</text>
</comment>
<reference evidence="2 3" key="1">
    <citation type="submission" date="2016-07" db="EMBL/GenBank/DDBJ databases">
        <title>Pervasive Adenine N6-methylation of Active Genes in Fungi.</title>
        <authorList>
            <consortium name="DOE Joint Genome Institute"/>
            <person name="Mondo S.J."/>
            <person name="Dannebaum R.O."/>
            <person name="Kuo R.C."/>
            <person name="Labutti K."/>
            <person name="Haridas S."/>
            <person name="Kuo A."/>
            <person name="Salamov A."/>
            <person name="Ahrendt S.R."/>
            <person name="Lipzen A."/>
            <person name="Sullivan W."/>
            <person name="Andreopoulos W.B."/>
            <person name="Clum A."/>
            <person name="Lindquist E."/>
            <person name="Daum C."/>
            <person name="Ramamoorthy G.K."/>
            <person name="Gryganskyi A."/>
            <person name="Culley D."/>
            <person name="Magnuson J.K."/>
            <person name="James T.Y."/>
            <person name="O'Malley M.A."/>
            <person name="Stajich J.E."/>
            <person name="Spatafora J.W."/>
            <person name="Visel A."/>
            <person name="Grigoriev I.V."/>
        </authorList>
    </citation>
    <scope>NUCLEOTIDE SEQUENCE [LARGE SCALE GENOMIC DNA]</scope>
    <source>
        <strain evidence="2 3">68-887.2</strain>
    </source>
</reference>
<feature type="compositionally biased region" description="Polar residues" evidence="1">
    <location>
        <begin position="1"/>
        <end position="21"/>
    </location>
</feature>
<sequence length="156" mass="16722">MPSRPSTSGHPDTQGSTNATRPLNLRIPNAGDATTFNRRSPLSDLPITPGPESTEPESTGPEAPGTSQSSAVDSPESLSINVGQTFRSSAPSPSPFSTLHPHPQSHLQPSTPLSPEHSVTQSGDATDGIDRTRDQVQVQNDHNMRHEDDEDKENVW</sequence>
<keyword evidence="3" id="KW-1185">Reference proteome</keyword>
<dbReference type="AlphaFoldDB" id="A0A1Y2B560"/>
<accession>A0A1Y2B560</accession>
<proteinExistence type="predicted"/>
<feature type="compositionally biased region" description="Polar residues" evidence="1">
    <location>
        <begin position="67"/>
        <end position="87"/>
    </location>
</feature>
<evidence type="ECO:0000313" key="2">
    <source>
        <dbReference type="EMBL" id="ORY29968.1"/>
    </source>
</evidence>
<gene>
    <name evidence="2" type="ORF">BCR39DRAFT_558794</name>
</gene>
<protein>
    <submittedName>
        <fullName evidence="2">Uncharacterized protein</fullName>
    </submittedName>
</protein>
<feature type="compositionally biased region" description="Basic and acidic residues" evidence="1">
    <location>
        <begin position="142"/>
        <end position="156"/>
    </location>
</feature>
<feature type="compositionally biased region" description="Low complexity" evidence="1">
    <location>
        <begin position="50"/>
        <end position="66"/>
    </location>
</feature>
<dbReference type="Proteomes" id="UP000193986">
    <property type="component" value="Unassembled WGS sequence"/>
</dbReference>
<name>A0A1Y2B560_9TREE</name>
<feature type="region of interest" description="Disordered" evidence="1">
    <location>
        <begin position="1"/>
        <end position="156"/>
    </location>
</feature>
<dbReference type="EMBL" id="MCFC01000022">
    <property type="protein sequence ID" value="ORY29968.1"/>
    <property type="molecule type" value="Genomic_DNA"/>
</dbReference>